<keyword evidence="9" id="KW-0119">Carbohydrate metabolism</keyword>
<keyword evidence="7 9" id="KW-0520">NAD</keyword>
<dbReference type="EMBL" id="DQ875941">
    <property type="protein sequence ID" value="ABI55344.1"/>
    <property type="molecule type" value="Genomic_DNA"/>
</dbReference>
<evidence type="ECO:0000256" key="4">
    <source>
        <dbReference type="ARBA" id="ARBA00007637"/>
    </source>
</evidence>
<organism evidence="11">
    <name type="scientific">Shigella boydii</name>
    <dbReference type="NCBI Taxonomy" id="621"/>
    <lineage>
        <taxon>Bacteria</taxon>
        <taxon>Pseudomonadati</taxon>
        <taxon>Pseudomonadota</taxon>
        <taxon>Gammaproteobacteria</taxon>
        <taxon>Enterobacterales</taxon>
        <taxon>Enterobacteriaceae</taxon>
        <taxon>Shigella</taxon>
    </lineage>
</organism>
<feature type="domain" description="NAD(P)-binding" evidence="10">
    <location>
        <begin position="4"/>
        <end position="324"/>
    </location>
</feature>
<comment type="similarity">
    <text evidence="4 9">Belongs to the NAD(P)-dependent epimerase/dehydratase family.</text>
</comment>
<dbReference type="RefSeq" id="WP_001365893.1">
    <property type="nucleotide sequence ID" value="NZ_PSSR01000002.1"/>
</dbReference>
<dbReference type="InterPro" id="IPR036291">
    <property type="entry name" value="NAD(P)-bd_dom_sf"/>
</dbReference>
<evidence type="ECO:0000256" key="8">
    <source>
        <dbReference type="ARBA" id="ARBA00023235"/>
    </source>
</evidence>
<dbReference type="Gene3D" id="3.40.50.720">
    <property type="entry name" value="NAD(P)-binding Rossmann-like Domain"/>
    <property type="match status" value="1"/>
</dbReference>
<dbReference type="Pfam" id="PF16363">
    <property type="entry name" value="GDP_Man_Dehyd"/>
    <property type="match status" value="1"/>
</dbReference>
<name>Q09KP5_SHIBO</name>
<dbReference type="InterPro" id="IPR005886">
    <property type="entry name" value="UDP_G4E"/>
</dbReference>
<dbReference type="GO" id="GO:0005829">
    <property type="term" value="C:cytosol"/>
    <property type="evidence" value="ECO:0007669"/>
    <property type="project" value="TreeGrafter"/>
</dbReference>
<evidence type="ECO:0000256" key="1">
    <source>
        <dbReference type="ARBA" id="ARBA00000083"/>
    </source>
</evidence>
<evidence type="ECO:0000313" key="11">
    <source>
        <dbReference type="EMBL" id="ABI55344.1"/>
    </source>
</evidence>
<dbReference type="GO" id="GO:0003978">
    <property type="term" value="F:UDP-glucose 4-epimerase activity"/>
    <property type="evidence" value="ECO:0007669"/>
    <property type="project" value="UniProtKB-UniRule"/>
</dbReference>
<dbReference type="EC" id="5.1.3.2" evidence="5 9"/>
<comment type="pathway">
    <text evidence="3 9">Carbohydrate metabolism; galactose metabolism.</text>
</comment>
<evidence type="ECO:0000256" key="7">
    <source>
        <dbReference type="ARBA" id="ARBA00023027"/>
    </source>
</evidence>
<reference evidence="11" key="1">
    <citation type="journal article" date="2006" name="Biochem. Biophys. Res. Commun.">
        <title>Structural and genetic characterization of Shigella boydii type 17 O antigen and confirmation of two new genes involved in the synthesis of glucolactilic acid.</title>
        <authorList>
            <person name="Senchenkova S.N."/>
            <person name="Feng L."/>
            <person name="Wang Q."/>
            <person name="Perepelov A.V."/>
            <person name="Qin D."/>
            <person name="Shevelev S.D."/>
            <person name="Ren Y."/>
            <person name="Shashkov A.S."/>
            <person name="Knirel Y.A."/>
            <person name="Wang L."/>
        </authorList>
    </citation>
    <scope>NUCLEOTIDE SEQUENCE</scope>
</reference>
<dbReference type="Gene3D" id="3.90.25.10">
    <property type="entry name" value="UDP-galactose 4-epimerase, domain 1"/>
    <property type="match status" value="1"/>
</dbReference>
<proteinExistence type="inferred from homology"/>
<dbReference type="InterPro" id="IPR016040">
    <property type="entry name" value="NAD(P)-bd_dom"/>
</dbReference>
<gene>
    <name evidence="11" type="primary">gne</name>
</gene>
<evidence type="ECO:0000256" key="5">
    <source>
        <dbReference type="ARBA" id="ARBA00013189"/>
    </source>
</evidence>
<dbReference type="UniPathway" id="UPA00214"/>
<dbReference type="CDD" id="cd05247">
    <property type="entry name" value="UDP_G4E_1_SDR_e"/>
    <property type="match status" value="1"/>
</dbReference>
<evidence type="ECO:0000256" key="3">
    <source>
        <dbReference type="ARBA" id="ARBA00004947"/>
    </source>
</evidence>
<evidence type="ECO:0000256" key="6">
    <source>
        <dbReference type="ARBA" id="ARBA00018569"/>
    </source>
</evidence>
<dbReference type="NCBIfam" id="TIGR01179">
    <property type="entry name" value="galE"/>
    <property type="match status" value="1"/>
</dbReference>
<evidence type="ECO:0000256" key="9">
    <source>
        <dbReference type="RuleBase" id="RU366046"/>
    </source>
</evidence>
<keyword evidence="8 9" id="KW-0413">Isomerase</keyword>
<dbReference type="AlphaFoldDB" id="Q09KP5"/>
<evidence type="ECO:0000256" key="2">
    <source>
        <dbReference type="ARBA" id="ARBA00001911"/>
    </source>
</evidence>
<dbReference type="NCBIfam" id="NF007956">
    <property type="entry name" value="PRK10675.1"/>
    <property type="match status" value="1"/>
</dbReference>
<accession>Q09KP5</accession>
<comment type="subunit">
    <text evidence="9">Homodimer.</text>
</comment>
<comment type="cofactor">
    <cofactor evidence="2 9">
        <name>NAD(+)</name>
        <dbReference type="ChEBI" id="CHEBI:57540"/>
    </cofactor>
</comment>
<dbReference type="SUPFAM" id="SSF51735">
    <property type="entry name" value="NAD(P)-binding Rossmann-fold domains"/>
    <property type="match status" value="1"/>
</dbReference>
<dbReference type="PANTHER" id="PTHR43725:SF47">
    <property type="entry name" value="UDP-GLUCOSE 4-EPIMERASE"/>
    <property type="match status" value="1"/>
</dbReference>
<evidence type="ECO:0000259" key="10">
    <source>
        <dbReference type="Pfam" id="PF16363"/>
    </source>
</evidence>
<protein>
    <recommendedName>
        <fullName evidence="6 9">UDP-glucose 4-epimerase</fullName>
        <ecNumber evidence="5 9">5.1.3.2</ecNumber>
    </recommendedName>
</protein>
<dbReference type="GO" id="GO:0006012">
    <property type="term" value="P:galactose metabolic process"/>
    <property type="evidence" value="ECO:0007669"/>
    <property type="project" value="UniProtKB-UniPathway"/>
</dbReference>
<sequence>MSILVTGGCGYIGIHTVYTLISQGYSVVVLDNLTNSTMEPLRRVEFMTNRSIPFYEGDVGSERLLEEIFIEHHITSIIHFAGLKSVSESILNPVEYYLNNVAQTLSLLNAMIKNNIKDLIFSSSATVYGKPENCPITESENTGGTTNPYGTSKYIMELILSDVCKAYHDLNITVLRYFNPIGAHESGNIGEHPNGVPNNLFPYLTQVAIGAHPYLNVLGSDYPTPDGTGVRDYIHVMDLAEAHVKALLRNTSCPGLKTYNLGTGKGYSVFDIIREFEVVTGVKIPYKVMPRRNGDVAECWSDSSKANKELQWTAKRDLKDMIRDAWHWQSKNPHGYDS</sequence>
<dbReference type="PANTHER" id="PTHR43725">
    <property type="entry name" value="UDP-GLUCOSE 4-EPIMERASE"/>
    <property type="match status" value="1"/>
</dbReference>
<comment type="catalytic activity">
    <reaction evidence="1 9">
        <text>UDP-alpha-D-glucose = UDP-alpha-D-galactose</text>
        <dbReference type="Rhea" id="RHEA:22168"/>
        <dbReference type="ChEBI" id="CHEBI:58885"/>
        <dbReference type="ChEBI" id="CHEBI:66914"/>
        <dbReference type="EC" id="5.1.3.2"/>
    </reaction>
</comment>